<dbReference type="SUPFAM" id="SSF52777">
    <property type="entry name" value="CoA-dependent acyltransferases"/>
    <property type="match status" value="1"/>
</dbReference>
<dbReference type="EMBL" id="JACKVK010000011">
    <property type="protein sequence ID" value="MCV7422835.1"/>
    <property type="molecule type" value="Genomic_DNA"/>
</dbReference>
<sequence length="444" mass="47158">MAVDNTLAYIDQGSFLALRALGRGPLIQFTWIYERAVDLDGLRRLHANLGFGLLGRHIERSALPFGRDRWVAAPGPASVEIAVEDRPRAEVWTWADERLRRPVDPQHGPAWHLGVQPLTDGGSAVTLVVSHSVGDAKAIIDAIVDAVNGVRRDLGYPRPGARPRRQALREDGAKALRDVPEMARAVVAAARVARSESEGLSTSVKSGGKTRTRGASGEIVVPPNSAIFVDVEQWDRRAKELGGSSNSLFVGLSARLGRILGRVDSDGMVRASLPVSERTPGDTRANALTAAAVTVDPNVVTTDLRTVRADLKAALTELAETPNELLGPLALVPLTPAFLVRRLEGLVQQVGNPIGCSNLGVLPPETNRPDGTDADFLGVRMLEPNTAAVLDRMGGMLFVGSGRTGRHVFVTVGSWVVGGANTRTAVRNALARAVADMGLSGAVE</sequence>
<evidence type="ECO:0000313" key="1">
    <source>
        <dbReference type="EMBL" id="MCV7422835.1"/>
    </source>
</evidence>
<dbReference type="Proteomes" id="UP001141629">
    <property type="component" value="Unassembled WGS sequence"/>
</dbReference>
<gene>
    <name evidence="1" type="ORF">H7K45_19990</name>
</gene>
<accession>A0A9X2Z5D2</accession>
<proteinExistence type="predicted"/>
<comment type="caution">
    <text evidence="1">The sequence shown here is derived from an EMBL/GenBank/DDBJ whole genome shotgun (WGS) entry which is preliminary data.</text>
</comment>
<reference evidence="1" key="2">
    <citation type="journal article" date="2022" name="BMC Genomics">
        <title>Comparative genome analysis of mycobacteria focusing on tRNA and non-coding RNA.</title>
        <authorList>
            <person name="Behra P.R.K."/>
            <person name="Pettersson B.M.F."/>
            <person name="Ramesh M."/>
            <person name="Das S."/>
            <person name="Dasgupta S."/>
            <person name="Kirsebom L.A."/>
        </authorList>
    </citation>
    <scope>NUCLEOTIDE SEQUENCE</scope>
    <source>
        <strain evidence="1">DSM 44838</strain>
    </source>
</reference>
<evidence type="ECO:0008006" key="3">
    <source>
        <dbReference type="Google" id="ProtNLM"/>
    </source>
</evidence>
<keyword evidence="2" id="KW-1185">Reference proteome</keyword>
<reference evidence="1" key="1">
    <citation type="submission" date="2020-07" db="EMBL/GenBank/DDBJ databases">
        <authorList>
            <person name="Pettersson B.M.F."/>
            <person name="Behra P.R.K."/>
            <person name="Ramesh M."/>
            <person name="Das S."/>
            <person name="Dasgupta S."/>
            <person name="Kirsebom L.A."/>
        </authorList>
    </citation>
    <scope>NUCLEOTIDE SEQUENCE</scope>
    <source>
        <strain evidence="1">DSM 44838</strain>
    </source>
</reference>
<dbReference type="AlphaFoldDB" id="A0A9X2Z5D2"/>
<evidence type="ECO:0000313" key="2">
    <source>
        <dbReference type="Proteomes" id="UP001141629"/>
    </source>
</evidence>
<protein>
    <recommendedName>
        <fullName evidence="3">Fatty acyl-AMP ligase FadD28 and polyketide synthase</fullName>
    </recommendedName>
</protein>
<organism evidence="1 2">
    <name type="scientific">Mycobacterium yunnanensis</name>
    <dbReference type="NCBI Taxonomy" id="368477"/>
    <lineage>
        <taxon>Bacteria</taxon>
        <taxon>Bacillati</taxon>
        <taxon>Actinomycetota</taxon>
        <taxon>Actinomycetes</taxon>
        <taxon>Mycobacteriales</taxon>
        <taxon>Mycobacteriaceae</taxon>
        <taxon>Mycobacterium</taxon>
    </lineage>
</organism>
<name>A0A9X2Z5D2_9MYCO</name>